<dbReference type="AlphaFoldDB" id="A0A1M4TF47"/>
<dbReference type="RefSeq" id="WP_025073734.1">
    <property type="nucleotide sequence ID" value="NZ_JBCLUR010000004.1"/>
</dbReference>
<dbReference type="Proteomes" id="UP000184436">
    <property type="component" value="Unassembled WGS sequence"/>
</dbReference>
<organism evidence="1 2">
    <name type="scientific">Bacteroides faecichinchillae</name>
    <dbReference type="NCBI Taxonomy" id="871325"/>
    <lineage>
        <taxon>Bacteria</taxon>
        <taxon>Pseudomonadati</taxon>
        <taxon>Bacteroidota</taxon>
        <taxon>Bacteroidia</taxon>
        <taxon>Bacteroidales</taxon>
        <taxon>Bacteroidaceae</taxon>
        <taxon>Bacteroides</taxon>
    </lineage>
</organism>
<protein>
    <submittedName>
        <fullName evidence="1">Uncharacterized protein</fullName>
    </submittedName>
</protein>
<dbReference type="STRING" id="871325.SAMN05444349_102103"/>
<evidence type="ECO:0000313" key="1">
    <source>
        <dbReference type="EMBL" id="SHE43110.1"/>
    </source>
</evidence>
<reference evidence="1 2" key="1">
    <citation type="submission" date="2016-11" db="EMBL/GenBank/DDBJ databases">
        <authorList>
            <person name="Jaros S."/>
            <person name="Januszkiewicz K."/>
            <person name="Wedrychowicz H."/>
        </authorList>
    </citation>
    <scope>NUCLEOTIDE SEQUENCE [LARGE SCALE GENOMIC DNA]</scope>
    <source>
        <strain evidence="1 2">DSM 26883</strain>
    </source>
</reference>
<evidence type="ECO:0000313" key="2">
    <source>
        <dbReference type="Proteomes" id="UP000184436"/>
    </source>
</evidence>
<name>A0A1M4TF47_9BACE</name>
<proteinExistence type="predicted"/>
<accession>A0A1M4TF47</accession>
<sequence>MFYKDNNVLGITLAVECLDFLGKDPQCSCSYIILPMFETDGGKYCILGYSPLHCLQFLMWHSLQLLLVGSRSNQTDRVIN</sequence>
<dbReference type="EMBL" id="FQVD01000002">
    <property type="protein sequence ID" value="SHE43110.1"/>
    <property type="molecule type" value="Genomic_DNA"/>
</dbReference>
<keyword evidence="2" id="KW-1185">Reference proteome</keyword>
<gene>
    <name evidence="1" type="ORF">SAMN05444349_102103</name>
</gene>